<evidence type="ECO:0000259" key="4">
    <source>
        <dbReference type="SMART" id="SM00382"/>
    </source>
</evidence>
<evidence type="ECO:0000313" key="5">
    <source>
        <dbReference type="EMBL" id="CUO81662.1"/>
    </source>
</evidence>
<keyword evidence="2" id="KW-0547">Nucleotide-binding</keyword>
<dbReference type="NCBIfam" id="NF038214">
    <property type="entry name" value="IS21_help_AAA"/>
    <property type="match status" value="1"/>
</dbReference>
<dbReference type="PANTHER" id="PTHR30050">
    <property type="entry name" value="CHROMOSOMAL REPLICATION INITIATOR PROTEIN DNAA"/>
    <property type="match status" value="1"/>
</dbReference>
<gene>
    <name evidence="5" type="ORF">ERS852491_03398</name>
</gene>
<organism evidence="5 6">
    <name type="scientific">Faecalicatena contorta</name>
    <dbReference type="NCBI Taxonomy" id="39482"/>
    <lineage>
        <taxon>Bacteria</taxon>
        <taxon>Bacillati</taxon>
        <taxon>Bacillota</taxon>
        <taxon>Clostridia</taxon>
        <taxon>Lachnospirales</taxon>
        <taxon>Lachnospiraceae</taxon>
        <taxon>Faecalicatena</taxon>
    </lineage>
</organism>
<dbReference type="SUPFAM" id="SSF52540">
    <property type="entry name" value="P-loop containing nucleoside triphosphate hydrolases"/>
    <property type="match status" value="1"/>
</dbReference>
<name>A0A174I335_9FIRM</name>
<sequence>MATYAKLLNGLTDLGIHKMQEHLDYYIDLVNKGQKSFSDALEELIDIEKKNNQLRAENACVKTANFPFIKTLDDFEFDFQPGINRKEMLELGNLGFIDRKENILFVGSSGVGKTHLATAIGIACARARYSTYFISFESLMTQLKKALLENRLEARMKFFAKYKVLIIDEIGYMPIDTDSANLFFQLIAKRYEKHCTLITTNMPFSKWGEIFGSPTLANAVLDRLLHHSQVISIKGPSYRLKEKRAFMETQTEE</sequence>
<keyword evidence="3" id="KW-0067">ATP-binding</keyword>
<evidence type="ECO:0000256" key="2">
    <source>
        <dbReference type="ARBA" id="ARBA00022741"/>
    </source>
</evidence>
<dbReference type="InterPro" id="IPR047661">
    <property type="entry name" value="IstB"/>
</dbReference>
<evidence type="ECO:0000256" key="1">
    <source>
        <dbReference type="ARBA" id="ARBA00008059"/>
    </source>
</evidence>
<feature type="domain" description="AAA+ ATPase" evidence="4">
    <location>
        <begin position="99"/>
        <end position="232"/>
    </location>
</feature>
<proteinExistence type="inferred from homology"/>
<dbReference type="SMART" id="SM00382">
    <property type="entry name" value="AAA"/>
    <property type="match status" value="1"/>
</dbReference>
<dbReference type="InterPro" id="IPR027417">
    <property type="entry name" value="P-loop_NTPase"/>
</dbReference>
<protein>
    <submittedName>
        <fullName evidence="5">Transposase/IS protein</fullName>
    </submittedName>
</protein>
<dbReference type="STRING" id="39482.ERS852491_03398"/>
<dbReference type="InterPro" id="IPR028350">
    <property type="entry name" value="DNAC/IstB-like"/>
</dbReference>
<dbReference type="Gene3D" id="3.40.50.300">
    <property type="entry name" value="P-loop containing nucleotide triphosphate hydrolases"/>
    <property type="match status" value="1"/>
</dbReference>
<dbReference type="CDD" id="cd00009">
    <property type="entry name" value="AAA"/>
    <property type="match status" value="1"/>
</dbReference>
<dbReference type="AlphaFoldDB" id="A0A174I335"/>
<comment type="similarity">
    <text evidence="1">Belongs to the IS21/IS1162 putative ATP-binding protein family.</text>
</comment>
<dbReference type="GO" id="GO:0006260">
    <property type="term" value="P:DNA replication"/>
    <property type="evidence" value="ECO:0007669"/>
    <property type="project" value="TreeGrafter"/>
</dbReference>
<accession>A0A174I335</accession>
<dbReference type="EMBL" id="CYZU01000036">
    <property type="protein sequence ID" value="CUO81662.1"/>
    <property type="molecule type" value="Genomic_DNA"/>
</dbReference>
<dbReference type="RefSeq" id="WP_044822756.1">
    <property type="nucleotide sequence ID" value="NZ_CYZU01000036.1"/>
</dbReference>
<dbReference type="Proteomes" id="UP000095544">
    <property type="component" value="Unassembled WGS sequence"/>
</dbReference>
<reference evidence="5 6" key="1">
    <citation type="submission" date="2015-09" db="EMBL/GenBank/DDBJ databases">
        <authorList>
            <consortium name="Pathogen Informatics"/>
        </authorList>
    </citation>
    <scope>NUCLEOTIDE SEQUENCE [LARGE SCALE GENOMIC DNA]</scope>
    <source>
        <strain evidence="5 6">2789STDY5834876</strain>
    </source>
</reference>
<dbReference type="Pfam" id="PF01695">
    <property type="entry name" value="IstB_IS21"/>
    <property type="match status" value="1"/>
</dbReference>
<dbReference type="PANTHER" id="PTHR30050:SF4">
    <property type="entry name" value="ATP-BINDING PROTEIN RV3427C IN INSERTION SEQUENCE-RELATED"/>
    <property type="match status" value="1"/>
</dbReference>
<dbReference type="InterPro" id="IPR003593">
    <property type="entry name" value="AAA+_ATPase"/>
</dbReference>
<evidence type="ECO:0000313" key="6">
    <source>
        <dbReference type="Proteomes" id="UP000095544"/>
    </source>
</evidence>
<dbReference type="InterPro" id="IPR002611">
    <property type="entry name" value="IstB_ATP-bd"/>
</dbReference>
<dbReference type="GO" id="GO:0005524">
    <property type="term" value="F:ATP binding"/>
    <property type="evidence" value="ECO:0007669"/>
    <property type="project" value="UniProtKB-KW"/>
</dbReference>
<dbReference type="PIRSF" id="PIRSF003073">
    <property type="entry name" value="DNAC_TnpB_IstB"/>
    <property type="match status" value="1"/>
</dbReference>
<dbReference type="OrthoDB" id="9776217at2"/>
<evidence type="ECO:0000256" key="3">
    <source>
        <dbReference type="ARBA" id="ARBA00022840"/>
    </source>
</evidence>